<dbReference type="InterPro" id="IPR036291">
    <property type="entry name" value="NAD(P)-bd_dom_sf"/>
</dbReference>
<dbReference type="Gene3D" id="3.40.50.720">
    <property type="entry name" value="NAD(P)-binding Rossmann-like Domain"/>
    <property type="match status" value="2"/>
</dbReference>
<accession>A0ABW0U3T6</accession>
<dbReference type="Pfam" id="PF13727">
    <property type="entry name" value="CoA_binding_3"/>
    <property type="match status" value="1"/>
</dbReference>
<dbReference type="PANTHER" id="PTHR43318:SF1">
    <property type="entry name" value="POLYSACCHARIDE BIOSYNTHESIS PROTEIN EPSC-RELATED"/>
    <property type="match status" value="1"/>
</dbReference>
<name>A0ABW0U3T6_9BACL</name>
<evidence type="ECO:0000256" key="1">
    <source>
        <dbReference type="ARBA" id="ARBA00007430"/>
    </source>
</evidence>
<dbReference type="InterPro" id="IPR003869">
    <property type="entry name" value="Polysac_CapD-like"/>
</dbReference>
<feature type="transmembrane region" description="Helical" evidence="2">
    <location>
        <begin position="74"/>
        <end position="95"/>
    </location>
</feature>
<dbReference type="CDD" id="cd05237">
    <property type="entry name" value="UDP_invert_4-6DH_SDR_e"/>
    <property type="match status" value="1"/>
</dbReference>
<dbReference type="Pfam" id="PF02719">
    <property type="entry name" value="Polysacc_synt_2"/>
    <property type="match status" value="1"/>
</dbReference>
<dbReference type="PANTHER" id="PTHR43318">
    <property type="entry name" value="UDP-N-ACETYLGLUCOSAMINE 4,6-DEHYDRATASE"/>
    <property type="match status" value="1"/>
</dbReference>
<comment type="caution">
    <text evidence="4">The sequence shown here is derived from an EMBL/GenBank/DDBJ whole genome shotgun (WGS) entry which is preliminary data.</text>
</comment>
<dbReference type="Proteomes" id="UP001596071">
    <property type="component" value="Unassembled WGS sequence"/>
</dbReference>
<evidence type="ECO:0000313" key="5">
    <source>
        <dbReference type="Proteomes" id="UP001596071"/>
    </source>
</evidence>
<comment type="similarity">
    <text evidence="1">Belongs to the polysaccharide synthase family.</text>
</comment>
<keyword evidence="5" id="KW-1185">Reference proteome</keyword>
<keyword evidence="2" id="KW-0812">Transmembrane</keyword>
<proteinExistence type="inferred from homology"/>
<feature type="transmembrane region" description="Helical" evidence="2">
    <location>
        <begin position="40"/>
        <end position="62"/>
    </location>
</feature>
<dbReference type="SUPFAM" id="SSF51735">
    <property type="entry name" value="NAD(P)-binding Rossmann-fold domains"/>
    <property type="match status" value="2"/>
</dbReference>
<evidence type="ECO:0000256" key="2">
    <source>
        <dbReference type="SAM" id="Phobius"/>
    </source>
</evidence>
<keyword evidence="2" id="KW-1133">Transmembrane helix</keyword>
<dbReference type="EMBL" id="JBHSNP010000029">
    <property type="protein sequence ID" value="MFC5604808.1"/>
    <property type="molecule type" value="Genomic_DNA"/>
</dbReference>
<feature type="transmembrane region" description="Helical" evidence="2">
    <location>
        <begin position="7"/>
        <end position="28"/>
    </location>
</feature>
<keyword evidence="2" id="KW-0472">Membrane</keyword>
<feature type="domain" description="Polysaccharide biosynthesis protein CapD-like" evidence="3">
    <location>
        <begin position="280"/>
        <end position="562"/>
    </location>
</feature>
<dbReference type="InterPro" id="IPR051203">
    <property type="entry name" value="Polysaccharide_Synthase-Rel"/>
</dbReference>
<evidence type="ECO:0000313" key="4">
    <source>
        <dbReference type="EMBL" id="MFC5604808.1"/>
    </source>
</evidence>
<protein>
    <submittedName>
        <fullName evidence="4">Polysaccharide biosynthesis protein</fullName>
    </submittedName>
</protein>
<organism evidence="4 5">
    <name type="scientific">Sporosarcina koreensis</name>
    <dbReference type="NCBI Taxonomy" id="334735"/>
    <lineage>
        <taxon>Bacteria</taxon>
        <taxon>Bacillati</taxon>
        <taxon>Bacillota</taxon>
        <taxon>Bacilli</taxon>
        <taxon>Bacillales</taxon>
        <taxon>Caryophanaceae</taxon>
        <taxon>Sporosarcina</taxon>
    </lineage>
</organism>
<gene>
    <name evidence="4" type="ORF">ACFPTP_16350</name>
</gene>
<evidence type="ECO:0000259" key="3">
    <source>
        <dbReference type="Pfam" id="PF02719"/>
    </source>
</evidence>
<sequence>MTIKKRMTMLFLLDSIIVLLSIFLGYFMLRPDVVIFKDDIILMSALTIQIAHHLFAWHYGLYRKVWSYASVGELKAIFKSVTLTIAVVAIAQLVFTKDVNVRALFLTWMLHILLIGGSRLSWRITRDTFRKTDEQGMTRTMIIGAGQAGTMVARQLLNNPESGMKPVLFLDDDRAKKGLELYGIKILGSTNYLEDKVKDNKIEKIVIAIPSMAKCDMTELMKRCVATGVRTQMIPRIEDLMTGKVSVNDIRDVKIEDLLGRDEVQLNMKAIKEKLTDRTILVTGAGGSIGSEICRQVAAFKPKSLILLGHGESSIYNIDMELRQKVSKEIELIPVIADVQDRIRIFDIISEYSPDVIYHAAAHKHVPLMEANPMEAVKNNIFGTKNVAEAADAYGVPHFVLVSTDKAVNPPNIMGATKRFAEMIVQNLAKNSNTKFAAVRFGNVLGSRGSVVPLFKKQIVAGGPVTVTDPEMTRYFMTIPEASRLVIQAGTLARGGEVFVLDMGEPVKIVDLAKNLIRLSGYREDEIEITYSGIRPGEKLYEELLNESERQSDYVFPKIYVGKATPISELEMEYVLDKLLGMENGELKYTLIGLANRKVVKTQSELSAVQ</sequence>
<reference evidence="5" key="1">
    <citation type="journal article" date="2019" name="Int. J. Syst. Evol. Microbiol.">
        <title>The Global Catalogue of Microorganisms (GCM) 10K type strain sequencing project: providing services to taxonomists for standard genome sequencing and annotation.</title>
        <authorList>
            <consortium name="The Broad Institute Genomics Platform"/>
            <consortium name="The Broad Institute Genome Sequencing Center for Infectious Disease"/>
            <person name="Wu L."/>
            <person name="Ma J."/>
        </authorList>
    </citation>
    <scope>NUCLEOTIDE SEQUENCE [LARGE SCALE GENOMIC DNA]</scope>
    <source>
        <strain evidence="5">KACC 11299</strain>
    </source>
</reference>
<dbReference type="RefSeq" id="WP_381447002.1">
    <property type="nucleotide sequence ID" value="NZ_JBHSNP010000029.1"/>
</dbReference>